<dbReference type="PANTHER" id="PTHR45835">
    <property type="entry name" value="YALI0A06105P"/>
    <property type="match status" value="1"/>
</dbReference>
<evidence type="ECO:0000313" key="11">
    <source>
        <dbReference type="Proteomes" id="UP001234989"/>
    </source>
</evidence>
<evidence type="ECO:0000256" key="1">
    <source>
        <dbReference type="ARBA" id="ARBA00022679"/>
    </source>
</evidence>
<feature type="region of interest" description="Disordered" evidence="7">
    <location>
        <begin position="16"/>
        <end position="36"/>
    </location>
</feature>
<name>A0AAF0QC69_SOLVR</name>
<keyword evidence="4" id="KW-0255">Endonuclease</keyword>
<keyword evidence="5" id="KW-0378">Hydrolase</keyword>
<evidence type="ECO:0000259" key="8">
    <source>
        <dbReference type="Pfam" id="PF03732"/>
    </source>
</evidence>
<evidence type="ECO:0000256" key="7">
    <source>
        <dbReference type="SAM" id="MobiDB-lite"/>
    </source>
</evidence>
<reference evidence="10" key="1">
    <citation type="submission" date="2023-08" db="EMBL/GenBank/DDBJ databases">
        <title>A de novo genome assembly of Solanum verrucosum Schlechtendal, a Mexican diploid species geographically isolated from the other diploid A-genome species in potato relatives.</title>
        <authorList>
            <person name="Hosaka K."/>
        </authorList>
    </citation>
    <scope>NUCLEOTIDE SEQUENCE</scope>
    <source>
        <tissue evidence="10">Young leaves</tissue>
    </source>
</reference>
<proteinExistence type="predicted"/>
<dbReference type="GO" id="GO:0003676">
    <property type="term" value="F:nucleic acid binding"/>
    <property type="evidence" value="ECO:0007669"/>
    <property type="project" value="InterPro"/>
</dbReference>
<evidence type="ECO:0000256" key="2">
    <source>
        <dbReference type="ARBA" id="ARBA00022695"/>
    </source>
</evidence>
<dbReference type="EMBL" id="CP133614">
    <property type="protein sequence ID" value="WMV19535.1"/>
    <property type="molecule type" value="Genomic_DNA"/>
</dbReference>
<evidence type="ECO:0000256" key="3">
    <source>
        <dbReference type="ARBA" id="ARBA00022722"/>
    </source>
</evidence>
<evidence type="ECO:0000256" key="4">
    <source>
        <dbReference type="ARBA" id="ARBA00022759"/>
    </source>
</evidence>
<dbReference type="Proteomes" id="UP001234989">
    <property type="component" value="Chromosome 3"/>
</dbReference>
<keyword evidence="2" id="KW-0548">Nucleotidyltransferase</keyword>
<feature type="domain" description="Retrotransposon gag" evidence="8">
    <location>
        <begin position="104"/>
        <end position="178"/>
    </location>
</feature>
<evidence type="ECO:0000313" key="10">
    <source>
        <dbReference type="EMBL" id="WMV19535.1"/>
    </source>
</evidence>
<dbReference type="GO" id="GO:0016787">
    <property type="term" value="F:hydrolase activity"/>
    <property type="evidence" value="ECO:0007669"/>
    <property type="project" value="UniProtKB-KW"/>
</dbReference>
<evidence type="ECO:0000259" key="9">
    <source>
        <dbReference type="Pfam" id="PF17917"/>
    </source>
</evidence>
<organism evidence="10 11">
    <name type="scientific">Solanum verrucosum</name>
    <dbReference type="NCBI Taxonomy" id="315347"/>
    <lineage>
        <taxon>Eukaryota</taxon>
        <taxon>Viridiplantae</taxon>
        <taxon>Streptophyta</taxon>
        <taxon>Embryophyta</taxon>
        <taxon>Tracheophyta</taxon>
        <taxon>Spermatophyta</taxon>
        <taxon>Magnoliopsida</taxon>
        <taxon>eudicotyledons</taxon>
        <taxon>Gunneridae</taxon>
        <taxon>Pentapetalae</taxon>
        <taxon>asterids</taxon>
        <taxon>lamiids</taxon>
        <taxon>Solanales</taxon>
        <taxon>Solanaceae</taxon>
        <taxon>Solanoideae</taxon>
        <taxon>Solaneae</taxon>
        <taxon>Solanum</taxon>
    </lineage>
</organism>
<dbReference type="InterPro" id="IPR012337">
    <property type="entry name" value="RNaseH-like_sf"/>
</dbReference>
<keyword evidence="11" id="KW-1185">Reference proteome</keyword>
<dbReference type="InterPro" id="IPR005162">
    <property type="entry name" value="Retrotrans_gag_dom"/>
</dbReference>
<dbReference type="Gene3D" id="3.30.420.10">
    <property type="entry name" value="Ribonuclease H-like superfamily/Ribonuclease H"/>
    <property type="match status" value="1"/>
</dbReference>
<sequence>MYFQLIMPPRRVVQGRPARTNVEKKGGPNAPEVQPQGEVTNGELREAIRMLSQVMTNQVGQQRGNRQEVADTSRICEFLRMDPPSFTGSSTTEDTKNFIEELQKWKKSRAEDASVLNWAVFESAFLGSFFPRELREVKVREFLTLKQDSLNVHEYKLKFTQLSQYAMEMVANMRSRMSLYIVRLSRLSSKSSKTTMLIGDMDISRLMVYDLELAALVFSLKIWRHYLYGVHMDVFTDHKSLRLSMGSTTHFEEDKKDLARDVHRLARLGVRLMDSTKGGVVAMNGVESSLVLEVKEKQDQDSILLELKTYSQAECTIHTLEDILRACVIDFKGNWDDHLPLIEFSYNNSYHSSILMAPYKSLYGRRCRSHIRWFEVGEAGLIGPDLANQAMEKVKVIQEWLKIAQSR</sequence>
<feature type="domain" description="Reverse transcriptase RNase H-like" evidence="9">
    <location>
        <begin position="207"/>
        <end position="260"/>
    </location>
</feature>
<dbReference type="Pfam" id="PF03732">
    <property type="entry name" value="Retrotrans_gag"/>
    <property type="match status" value="1"/>
</dbReference>
<protein>
    <recommendedName>
        <fullName evidence="12">Retrotransposon gag domain-containing protein</fullName>
    </recommendedName>
</protein>
<keyword evidence="6" id="KW-0695">RNA-directed DNA polymerase</keyword>
<dbReference type="GO" id="GO:0003964">
    <property type="term" value="F:RNA-directed DNA polymerase activity"/>
    <property type="evidence" value="ECO:0007669"/>
    <property type="project" value="UniProtKB-KW"/>
</dbReference>
<dbReference type="AlphaFoldDB" id="A0AAF0QC69"/>
<dbReference type="GO" id="GO:0004519">
    <property type="term" value="F:endonuclease activity"/>
    <property type="evidence" value="ECO:0007669"/>
    <property type="project" value="UniProtKB-KW"/>
</dbReference>
<keyword evidence="1" id="KW-0808">Transferase</keyword>
<gene>
    <name evidence="10" type="ORF">MTR67_012920</name>
</gene>
<accession>A0AAF0QC69</accession>
<dbReference type="SUPFAM" id="SSF53098">
    <property type="entry name" value="Ribonuclease H-like"/>
    <property type="match status" value="1"/>
</dbReference>
<dbReference type="PANTHER" id="PTHR45835:SF99">
    <property type="entry name" value="CHROMO DOMAIN-CONTAINING PROTEIN-RELATED"/>
    <property type="match status" value="1"/>
</dbReference>
<evidence type="ECO:0000256" key="5">
    <source>
        <dbReference type="ARBA" id="ARBA00022801"/>
    </source>
</evidence>
<evidence type="ECO:0000256" key="6">
    <source>
        <dbReference type="ARBA" id="ARBA00022918"/>
    </source>
</evidence>
<dbReference type="Pfam" id="PF17917">
    <property type="entry name" value="RT_RNaseH"/>
    <property type="match status" value="1"/>
</dbReference>
<dbReference type="InterPro" id="IPR036397">
    <property type="entry name" value="RNaseH_sf"/>
</dbReference>
<evidence type="ECO:0008006" key="12">
    <source>
        <dbReference type="Google" id="ProtNLM"/>
    </source>
</evidence>
<keyword evidence="3" id="KW-0540">Nuclease</keyword>
<dbReference type="InterPro" id="IPR041373">
    <property type="entry name" value="RT_RNaseH"/>
</dbReference>